<dbReference type="InterPro" id="IPR006104">
    <property type="entry name" value="Glyco_hydro_2_N"/>
</dbReference>
<keyword evidence="7" id="KW-0326">Glycosidase</keyword>
<dbReference type="Pfam" id="PF02837">
    <property type="entry name" value="Glyco_hydro_2_N"/>
    <property type="match status" value="1"/>
</dbReference>
<dbReference type="InterPro" id="IPR006101">
    <property type="entry name" value="Glyco_hydro_2"/>
</dbReference>
<dbReference type="Pfam" id="PF13385">
    <property type="entry name" value="Laminin_G_3"/>
    <property type="match status" value="2"/>
</dbReference>
<dbReference type="Gene3D" id="2.60.120.200">
    <property type="match status" value="2"/>
</dbReference>
<keyword evidence="4" id="KW-0732">Signal</keyword>
<dbReference type="GO" id="GO:0030246">
    <property type="term" value="F:carbohydrate binding"/>
    <property type="evidence" value="ECO:0007669"/>
    <property type="project" value="InterPro"/>
</dbReference>
<evidence type="ECO:0000259" key="10">
    <source>
        <dbReference type="SMART" id="SM00560"/>
    </source>
</evidence>
<dbReference type="GO" id="GO:0004565">
    <property type="term" value="F:beta-galactosidase activity"/>
    <property type="evidence" value="ECO:0007669"/>
    <property type="project" value="UniProtKB-EC"/>
</dbReference>
<accession>A0AAV3T6D4</accession>
<dbReference type="InterPro" id="IPR013783">
    <property type="entry name" value="Ig-like_fold"/>
</dbReference>
<dbReference type="EC" id="3.2.1.23" evidence="3"/>
<dbReference type="SUPFAM" id="SSF49785">
    <property type="entry name" value="Galactose-binding domain-like"/>
    <property type="match status" value="1"/>
</dbReference>
<dbReference type="Gene3D" id="3.20.20.80">
    <property type="entry name" value="Glycosidases"/>
    <property type="match status" value="1"/>
</dbReference>
<evidence type="ECO:0000256" key="1">
    <source>
        <dbReference type="ARBA" id="ARBA00001412"/>
    </source>
</evidence>
<dbReference type="InterPro" id="IPR006311">
    <property type="entry name" value="TAT_signal"/>
</dbReference>
<evidence type="ECO:0000259" key="11">
    <source>
        <dbReference type="SMART" id="SM01038"/>
    </source>
</evidence>
<dbReference type="RefSeq" id="WP_343772767.1">
    <property type="nucleotide sequence ID" value="NZ_BAAADV010000001.1"/>
</dbReference>
<dbReference type="InterPro" id="IPR006558">
    <property type="entry name" value="LamG-like"/>
</dbReference>
<dbReference type="SUPFAM" id="SSF49899">
    <property type="entry name" value="Concanavalin A-like lectins/glucanases"/>
    <property type="match status" value="2"/>
</dbReference>
<evidence type="ECO:0000256" key="4">
    <source>
        <dbReference type="ARBA" id="ARBA00022729"/>
    </source>
</evidence>
<keyword evidence="6" id="KW-1015">Disulfide bond</keyword>
<feature type="compositionally biased region" description="Gly residues" evidence="9">
    <location>
        <begin position="391"/>
        <end position="401"/>
    </location>
</feature>
<dbReference type="Gene3D" id="2.70.98.10">
    <property type="match status" value="2"/>
</dbReference>
<evidence type="ECO:0000256" key="7">
    <source>
        <dbReference type="ARBA" id="ARBA00023295"/>
    </source>
</evidence>
<dbReference type="InterPro" id="IPR013320">
    <property type="entry name" value="ConA-like_dom_sf"/>
</dbReference>
<dbReference type="Gene3D" id="2.60.120.260">
    <property type="entry name" value="Galactose-binding domain-like"/>
    <property type="match status" value="1"/>
</dbReference>
<feature type="region of interest" description="Disordered" evidence="9">
    <location>
        <begin position="1"/>
        <end position="23"/>
    </location>
</feature>
<name>A0AAV3T6D4_9EURY</name>
<keyword evidence="5" id="KW-0378">Hydrolase</keyword>
<feature type="region of interest" description="Disordered" evidence="9">
    <location>
        <begin position="1220"/>
        <end position="1246"/>
    </location>
</feature>
<dbReference type="PRINTS" id="PR00132">
    <property type="entry name" value="GLHYDRLASE2"/>
</dbReference>
<evidence type="ECO:0000313" key="13">
    <source>
        <dbReference type="Proteomes" id="UP001500420"/>
    </source>
</evidence>
<dbReference type="InterPro" id="IPR032312">
    <property type="entry name" value="LacZ_4"/>
</dbReference>
<dbReference type="InterPro" id="IPR019546">
    <property type="entry name" value="TAT_signal_bac_arc"/>
</dbReference>
<dbReference type="PROSITE" id="PS00608">
    <property type="entry name" value="GLYCOSYL_HYDROL_F2_2"/>
    <property type="match status" value="1"/>
</dbReference>
<comment type="catalytic activity">
    <reaction evidence="1">
        <text>Hydrolysis of terminal non-reducing beta-D-galactose residues in beta-D-galactosides.</text>
        <dbReference type="EC" id="3.2.1.23"/>
    </reaction>
</comment>
<dbReference type="InterPro" id="IPR023232">
    <property type="entry name" value="Glyco_hydro_2_AS"/>
</dbReference>
<dbReference type="InterPro" id="IPR036156">
    <property type="entry name" value="Beta-gal/glucu_dom_sf"/>
</dbReference>
<dbReference type="InterPro" id="IPR006102">
    <property type="entry name" value="Ig-like_GH2"/>
</dbReference>
<comment type="similarity">
    <text evidence="2">Belongs to the glycosyl hydrolase 2 family.</text>
</comment>
<dbReference type="PANTHER" id="PTHR46323">
    <property type="entry name" value="BETA-GALACTOSIDASE"/>
    <property type="match status" value="1"/>
</dbReference>
<sequence length="1640" mass="177852">MSDSQRREAETEQSPRDRLSPTRRKFLQATGMAALAAGVGAQSGAAAPSDGPGDPGRISNLAAYLEDPETVAENVEPTHVTTAVPYGSVRAARQADEPFTELEARFAESEYVRLLNGEWQFAFHENPDDLPDSYDDLGADDWGSIDVPGVWQTQGYDQRIYTNNSITWDVYEPGQDGELVPGDDGTVDVPGVDDDGLDPVGTYRREFSVPAEWDGRETFLHFEGVKQAFFVWVDGEYVGFRTGSMTPAEFGVGDHVEAGGDHQVTVQVYRWADSEALETIDMFRYAGIFRSVYLFATPTVHLRDFYARTDLDDDYEDGQLRIDAEIANYGDAPAGEYEVRAHLYETDRTKPGRGPPRGKGRANAAKRGNGKKKGHDKSRERGPPDGRGPGERGGPPHGRGPGDNPPRGRKVTTIEATATVDEDGAVVSLDADVEDPDKWSAEHPNLYQLALELVDADGRTTEAMLEKVGFRTFETTRGQQGAEVLVNGEPVDIQGVNRHETDPDFGRTVPIDRVREDIETMKRFNVNSIRTSHYPNDPSLYRLADEYGVYVQDEVCVETHWWGGLLANTEVYHDQAVSQFRRMVLRDRNHASIFSWSTGNEAGTGAEHLEMASMAADSDEYIPADTSDVAGVSNVESFDGAVEGLAPDRLLYHQPNGGGWNVEYGDMLGPRYPDVGTILSVADGSYIGDGLRPVVMGEYNHAMGNSLGLVHEMWNEHIKPPVREATDRSGSDNPGALVGSPEVVPGPDAAPGGNTDGAVALGAGDAIEIRRDASLDVGVGLTVGATIRGDDLDASADAPVVVDDDRYALTLSDGEIEFSLAGGEASASASLPVGALDDWTTVVGVADASELAIHVDGERVAAVGHSISDLPAGDGPVRIGGDADRGREGRHADAALTVDGVGIYDRAVSADEAGDADGELDDGAVAAYDFADLLRDKSLVGGFIWDWVNQDLDDVTEDGEKFQFYHSDGPDGAFCLNGLVWSDRDPQPELWQLKHAHQPVGVADAAVEDGEIYVSNRYNFTDLDALEGSWELIADDETIETGEIDVDVEPGETRRVGLGVEVPADPEPGVEYRLTVRFALAEDTDYADAGHEVAFEQLEMPVDAPEPEPESLDAMPSLSVDESDADITVSGDEFEYVVDADAGTLSSMAYDGSELLDRGPLFSSWRAPIMNEIQQWGSAPALSWYDAGLDDLTHTVESVETNALDDSLVEVSVDGFAAGTELPPPLVTPDASGEGNGGEVVGDPEIVSGQSGQAVALDGESQYIDAGNDASLDFGAPEFTIQVRFKGLPANGQNNPFVSKGDHQYALKVSDSNELQFFIYQDTWITLNEPVPADLAEDEWHTLTGVATDGELRMYLDGELLGSSSHGATSVNRSSFPVHVGHNAENTDRYTATTIDEVRIYDRALSASEISSGFDEPPESTVLWYELDEFEEGESTEMGFEMQYRYRIYGSGDVRMDVEADPNAPLRDAVTGWLPKVGVQLELPERFEEFEWYGRGELETYPDRKWGVPIGRHAGSVDEQYVPYLPPTDNGNKAQTRWATLSDGDVSLLGMPGDEDANVSLEQWANLDEAEHQYELEERGSVGFNLDHRVTGVGGTPTDPIDRYQVPVDSTAFSVVLRPFDPDDADPMALANRTLPDADE</sequence>
<feature type="compositionally biased region" description="Basic and acidic residues" evidence="9">
    <location>
        <begin position="1"/>
        <end position="20"/>
    </location>
</feature>
<evidence type="ECO:0000313" key="12">
    <source>
        <dbReference type="EMBL" id="GAA0666511.1"/>
    </source>
</evidence>
<evidence type="ECO:0000256" key="5">
    <source>
        <dbReference type="ARBA" id="ARBA00022801"/>
    </source>
</evidence>
<dbReference type="Gene3D" id="2.60.40.10">
    <property type="entry name" value="Immunoglobulins"/>
    <property type="match status" value="3"/>
</dbReference>
<evidence type="ECO:0000256" key="3">
    <source>
        <dbReference type="ARBA" id="ARBA00012756"/>
    </source>
</evidence>
<dbReference type="PROSITE" id="PS51318">
    <property type="entry name" value="TAT"/>
    <property type="match status" value="1"/>
</dbReference>
<proteinExistence type="inferred from homology"/>
<evidence type="ECO:0000256" key="6">
    <source>
        <dbReference type="ARBA" id="ARBA00023157"/>
    </source>
</evidence>
<feature type="domain" description="Beta galactosidase small chain/" evidence="11">
    <location>
        <begin position="1128"/>
        <end position="1618"/>
    </location>
</feature>
<dbReference type="InterPro" id="IPR011013">
    <property type="entry name" value="Gal_mutarotase_sf_dom"/>
</dbReference>
<dbReference type="InterPro" id="IPR004199">
    <property type="entry name" value="B-gal_small/dom_5"/>
</dbReference>
<feature type="region of interest" description="Disordered" evidence="9">
    <location>
        <begin position="723"/>
        <end position="757"/>
    </location>
</feature>
<comment type="caution">
    <text evidence="12">The sequence shown here is derived from an EMBL/GenBank/DDBJ whole genome shotgun (WGS) entry which is preliminary data.</text>
</comment>
<feature type="region of interest" description="Disordered" evidence="9">
    <location>
        <begin position="345"/>
        <end position="410"/>
    </location>
</feature>
<dbReference type="Pfam" id="PF02836">
    <property type="entry name" value="Glyco_hydro_2_C"/>
    <property type="match status" value="2"/>
</dbReference>
<organism evidence="12 13">
    <name type="scientific">Natronoarchaeum mannanilyticum</name>
    <dbReference type="NCBI Taxonomy" id="926360"/>
    <lineage>
        <taxon>Archaea</taxon>
        <taxon>Methanobacteriati</taxon>
        <taxon>Methanobacteriota</taxon>
        <taxon>Stenosarchaea group</taxon>
        <taxon>Halobacteria</taxon>
        <taxon>Halobacteriales</taxon>
        <taxon>Natronoarchaeaceae</taxon>
    </lineage>
</organism>
<dbReference type="PANTHER" id="PTHR46323:SF2">
    <property type="entry name" value="BETA-GALACTOSIDASE"/>
    <property type="match status" value="1"/>
</dbReference>
<dbReference type="EMBL" id="BAAADV010000001">
    <property type="protein sequence ID" value="GAA0666511.1"/>
    <property type="molecule type" value="Genomic_DNA"/>
</dbReference>
<dbReference type="Pfam" id="PF02929">
    <property type="entry name" value="Bgal_small_N"/>
    <property type="match status" value="2"/>
</dbReference>
<evidence type="ECO:0000256" key="2">
    <source>
        <dbReference type="ARBA" id="ARBA00007401"/>
    </source>
</evidence>
<dbReference type="InterPro" id="IPR014718">
    <property type="entry name" value="GH-type_carb-bd"/>
</dbReference>
<feature type="domain" description="LamG-like jellyroll fold" evidence="10">
    <location>
        <begin position="1277"/>
        <end position="1408"/>
    </location>
</feature>
<dbReference type="InterPro" id="IPR017853">
    <property type="entry name" value="GH"/>
</dbReference>
<reference evidence="12 13" key="1">
    <citation type="journal article" date="2019" name="Int. J. Syst. Evol. Microbiol.">
        <title>The Global Catalogue of Microorganisms (GCM) 10K type strain sequencing project: providing services to taxonomists for standard genome sequencing and annotation.</title>
        <authorList>
            <consortium name="The Broad Institute Genomics Platform"/>
            <consortium name="The Broad Institute Genome Sequencing Center for Infectious Disease"/>
            <person name="Wu L."/>
            <person name="Ma J."/>
        </authorList>
    </citation>
    <scope>NUCLEOTIDE SEQUENCE [LARGE SCALE GENOMIC DNA]</scope>
    <source>
        <strain evidence="12 13">JCM 16328</strain>
    </source>
</reference>
<dbReference type="NCBIfam" id="TIGR01409">
    <property type="entry name" value="TAT_signal_seq"/>
    <property type="match status" value="1"/>
</dbReference>
<evidence type="ECO:0000256" key="9">
    <source>
        <dbReference type="SAM" id="MobiDB-lite"/>
    </source>
</evidence>
<dbReference type="GO" id="GO:0009341">
    <property type="term" value="C:beta-galactosidase complex"/>
    <property type="evidence" value="ECO:0007669"/>
    <property type="project" value="InterPro"/>
</dbReference>
<gene>
    <name evidence="12" type="ORF">GCM10009020_09720</name>
</gene>
<dbReference type="Pfam" id="PF16353">
    <property type="entry name" value="LacZ_4"/>
    <property type="match status" value="1"/>
</dbReference>
<dbReference type="SUPFAM" id="SSF51445">
    <property type="entry name" value="(Trans)glycosidases"/>
    <property type="match status" value="1"/>
</dbReference>
<dbReference type="InterPro" id="IPR050347">
    <property type="entry name" value="Bact_Beta-galactosidase"/>
</dbReference>
<dbReference type="Pfam" id="PF00703">
    <property type="entry name" value="Glyco_hydro_2"/>
    <property type="match status" value="1"/>
</dbReference>
<dbReference type="InterPro" id="IPR006103">
    <property type="entry name" value="Glyco_hydro_2_cat"/>
</dbReference>
<keyword evidence="13" id="KW-1185">Reference proteome</keyword>
<dbReference type="SMART" id="SM00560">
    <property type="entry name" value="LamGL"/>
    <property type="match status" value="1"/>
</dbReference>
<dbReference type="InterPro" id="IPR008979">
    <property type="entry name" value="Galactose-bd-like_sf"/>
</dbReference>
<dbReference type="Proteomes" id="UP001500420">
    <property type="component" value="Unassembled WGS sequence"/>
</dbReference>
<dbReference type="GO" id="GO:0005990">
    <property type="term" value="P:lactose catabolic process"/>
    <property type="evidence" value="ECO:0007669"/>
    <property type="project" value="TreeGrafter"/>
</dbReference>
<dbReference type="SUPFAM" id="SSF74650">
    <property type="entry name" value="Galactose mutarotase-like"/>
    <property type="match status" value="2"/>
</dbReference>
<dbReference type="SUPFAM" id="SSF49303">
    <property type="entry name" value="beta-Galactosidase/glucuronidase domain"/>
    <property type="match status" value="3"/>
</dbReference>
<feature type="compositionally biased region" description="Basic and acidic residues" evidence="9">
    <location>
        <begin position="377"/>
        <end position="390"/>
    </location>
</feature>
<dbReference type="SMART" id="SM01038">
    <property type="entry name" value="Bgal_small_N"/>
    <property type="match status" value="1"/>
</dbReference>
<protein>
    <recommendedName>
        <fullName evidence="3">beta-galactosidase</fullName>
        <ecNumber evidence="3">3.2.1.23</ecNumber>
    </recommendedName>
    <alternativeName>
        <fullName evidence="8">Lactase</fullName>
    </alternativeName>
</protein>
<evidence type="ECO:0000256" key="8">
    <source>
        <dbReference type="ARBA" id="ARBA00032230"/>
    </source>
</evidence>